<dbReference type="Proteomes" id="UP000316628">
    <property type="component" value="Unassembled WGS sequence"/>
</dbReference>
<reference evidence="1 2" key="1">
    <citation type="submission" date="2019-06" db="EMBL/GenBank/DDBJ databases">
        <title>Sequencing the genomes of 1000 actinobacteria strains.</title>
        <authorList>
            <person name="Klenk H.-P."/>
        </authorList>
    </citation>
    <scope>NUCLEOTIDE SEQUENCE [LARGE SCALE GENOMIC DNA]</scope>
    <source>
        <strain evidence="1 2">DSM 45456</strain>
    </source>
</reference>
<name>A0A543JHB2_9PSEU</name>
<comment type="caution">
    <text evidence="1">The sequence shown here is derived from an EMBL/GenBank/DDBJ whole genome shotgun (WGS) entry which is preliminary data.</text>
</comment>
<sequence>MFAAEKQLGDALSAGPMSGQRFEVSRDTVLQAGKIIDDQADRLSKAWERATKDLRVELGEGADPVNAGVAEAWNSRLTEADDSYAERVRQYIESLDSLVKQLRSVAEQYGFTEEEVTTAFGAKSVH</sequence>
<gene>
    <name evidence="1" type="ORF">FHX81_4557</name>
</gene>
<accession>A0A543JHB2</accession>
<keyword evidence="2" id="KW-1185">Reference proteome</keyword>
<evidence type="ECO:0000313" key="2">
    <source>
        <dbReference type="Proteomes" id="UP000316628"/>
    </source>
</evidence>
<evidence type="ECO:0000313" key="1">
    <source>
        <dbReference type="EMBL" id="TQM82161.1"/>
    </source>
</evidence>
<dbReference type="EMBL" id="VFPP01000001">
    <property type="protein sequence ID" value="TQM82161.1"/>
    <property type="molecule type" value="Genomic_DNA"/>
</dbReference>
<protein>
    <recommendedName>
        <fullName evidence="3">PE family protein</fullName>
    </recommendedName>
</protein>
<evidence type="ECO:0008006" key="3">
    <source>
        <dbReference type="Google" id="ProtNLM"/>
    </source>
</evidence>
<organism evidence="1 2">
    <name type="scientific">Saccharothrix saharensis</name>
    <dbReference type="NCBI Taxonomy" id="571190"/>
    <lineage>
        <taxon>Bacteria</taxon>
        <taxon>Bacillati</taxon>
        <taxon>Actinomycetota</taxon>
        <taxon>Actinomycetes</taxon>
        <taxon>Pseudonocardiales</taxon>
        <taxon>Pseudonocardiaceae</taxon>
        <taxon>Saccharothrix</taxon>
    </lineage>
</organism>
<proteinExistence type="predicted"/>
<dbReference type="AlphaFoldDB" id="A0A543JHB2"/>